<evidence type="ECO:0000313" key="2">
    <source>
        <dbReference type="EMBL" id="RKO66385.1"/>
    </source>
</evidence>
<gene>
    <name evidence="2" type="ORF">D7024_05130</name>
</gene>
<dbReference type="EMBL" id="RBWE01000001">
    <property type="protein sequence ID" value="RKO66385.1"/>
    <property type="molecule type" value="Genomic_DNA"/>
</dbReference>
<keyword evidence="1" id="KW-0472">Membrane</keyword>
<name>A0A494WZT8_9FIRM</name>
<accession>A0A494WZT8</accession>
<keyword evidence="3" id="KW-1185">Reference proteome</keyword>
<proteinExistence type="predicted"/>
<feature type="transmembrane region" description="Helical" evidence="1">
    <location>
        <begin position="6"/>
        <end position="24"/>
    </location>
</feature>
<evidence type="ECO:0000313" key="3">
    <source>
        <dbReference type="Proteomes" id="UP000271256"/>
    </source>
</evidence>
<keyword evidence="1" id="KW-0812">Transmembrane</keyword>
<dbReference type="Proteomes" id="UP000271256">
    <property type="component" value="Unassembled WGS sequence"/>
</dbReference>
<reference evidence="2 3" key="1">
    <citation type="submission" date="2018-10" db="EMBL/GenBank/DDBJ databases">
        <authorList>
            <person name="Grouzdev D.S."/>
            <person name="Krutkina M.S."/>
            <person name="Tourova T.P."/>
            <person name="Nazina T.N."/>
        </authorList>
    </citation>
    <scope>NUCLEOTIDE SEQUENCE [LARGE SCALE GENOMIC DNA]</scope>
    <source>
        <strain evidence="2 3">435</strain>
    </source>
</reference>
<keyword evidence="1" id="KW-1133">Transmembrane helix</keyword>
<dbReference type="AlphaFoldDB" id="A0A494WZT8"/>
<feature type="transmembrane region" description="Helical" evidence="1">
    <location>
        <begin position="31"/>
        <end position="48"/>
    </location>
</feature>
<evidence type="ECO:0000256" key="1">
    <source>
        <dbReference type="SAM" id="Phobius"/>
    </source>
</evidence>
<sequence length="75" mass="8607">MTVVMIFLTALCGVYLSWVAVLWLKGFLMPGAHPGIIVLILVYGYVLWNAKEELWEGKEPFWFNLLVPRNSILLL</sequence>
<protein>
    <submittedName>
        <fullName evidence="2">Uncharacterized protein</fullName>
    </submittedName>
</protein>
<comment type="caution">
    <text evidence="2">The sequence shown here is derived from an EMBL/GenBank/DDBJ whole genome shotgun (WGS) entry which is preliminary data.</text>
</comment>
<organism evidence="2 3">
    <name type="scientific">Desulfofundulus salinus</name>
    <dbReference type="NCBI Taxonomy" id="2419843"/>
    <lineage>
        <taxon>Bacteria</taxon>
        <taxon>Bacillati</taxon>
        <taxon>Bacillota</taxon>
        <taxon>Clostridia</taxon>
        <taxon>Eubacteriales</taxon>
        <taxon>Peptococcaceae</taxon>
        <taxon>Desulfofundulus</taxon>
    </lineage>
</organism>